<dbReference type="InterPro" id="IPR019747">
    <property type="entry name" value="FERM_CS"/>
</dbReference>
<dbReference type="InterPro" id="IPR029071">
    <property type="entry name" value="Ubiquitin-like_domsf"/>
</dbReference>
<proteinExistence type="predicted"/>
<dbReference type="InterPro" id="IPR051835">
    <property type="entry name" value="RAC1-GEF"/>
</dbReference>
<dbReference type="Gene3D" id="3.10.20.90">
    <property type="entry name" value="Phosphatidylinositol 3-kinase Catalytic Subunit, Chain A, domain 1"/>
    <property type="match status" value="1"/>
</dbReference>
<dbReference type="Pfam" id="PF00373">
    <property type="entry name" value="FERM_M"/>
    <property type="match status" value="1"/>
</dbReference>
<dbReference type="SUPFAM" id="SSF47031">
    <property type="entry name" value="Second domain of FERM"/>
    <property type="match status" value="1"/>
</dbReference>
<dbReference type="Pfam" id="PF09380">
    <property type="entry name" value="FERM_C"/>
    <property type="match status" value="1"/>
</dbReference>
<dbReference type="InterPro" id="IPR041788">
    <property type="entry name" value="FARP1/FARP2/FRMD7_FERM_C"/>
</dbReference>
<feature type="region of interest" description="Disordered" evidence="1">
    <location>
        <begin position="661"/>
        <end position="685"/>
    </location>
</feature>
<dbReference type="Pfam" id="PF09379">
    <property type="entry name" value="FERM_N"/>
    <property type="match status" value="1"/>
</dbReference>
<dbReference type="InterPro" id="IPR019749">
    <property type="entry name" value="Band_41_domain"/>
</dbReference>
<feature type="compositionally biased region" description="Basic and acidic residues" evidence="1">
    <location>
        <begin position="892"/>
        <end position="917"/>
    </location>
</feature>
<feature type="region of interest" description="Disordered" evidence="1">
    <location>
        <begin position="1141"/>
        <end position="1335"/>
    </location>
</feature>
<dbReference type="EnsemblMetazoa" id="G13848.1">
    <property type="protein sequence ID" value="G13848.1:cds"/>
    <property type="gene ID" value="G13848"/>
</dbReference>
<dbReference type="Gene3D" id="2.30.29.30">
    <property type="entry name" value="Pleckstrin-homology domain (PH domain)/Phosphotyrosine-binding domain (PTB)"/>
    <property type="match status" value="1"/>
</dbReference>
<keyword evidence="4" id="KW-1185">Reference proteome</keyword>
<dbReference type="Gene3D" id="1.20.80.10">
    <property type="match status" value="1"/>
</dbReference>
<feature type="region of interest" description="Disordered" evidence="1">
    <location>
        <begin position="362"/>
        <end position="454"/>
    </location>
</feature>
<feature type="compositionally biased region" description="Basic and acidic residues" evidence="1">
    <location>
        <begin position="1212"/>
        <end position="1233"/>
    </location>
</feature>
<reference evidence="3" key="1">
    <citation type="submission" date="2022-08" db="UniProtKB">
        <authorList>
            <consortium name="EnsemblMetazoa"/>
        </authorList>
    </citation>
    <scope>IDENTIFICATION</scope>
    <source>
        <strain evidence="3">05x7-T-G4-1.051#20</strain>
    </source>
</reference>
<dbReference type="InterPro" id="IPR014352">
    <property type="entry name" value="FERM/acyl-CoA-bd_prot_sf"/>
</dbReference>
<name>A0A8W8IGR8_MAGGI</name>
<dbReference type="PANTHER" id="PTHR45858:SF5">
    <property type="entry name" value="MOESIN_EZRIN_RADIXIN HOMOLOG 1"/>
    <property type="match status" value="1"/>
</dbReference>
<dbReference type="InterPro" id="IPR011993">
    <property type="entry name" value="PH-like_dom_sf"/>
</dbReference>
<dbReference type="Proteomes" id="UP000005408">
    <property type="component" value="Unassembled WGS sequence"/>
</dbReference>
<accession>A0A8W8IGR8</accession>
<feature type="region of interest" description="Disordered" evidence="1">
    <location>
        <begin position="524"/>
        <end position="547"/>
    </location>
</feature>
<organism evidence="3 4">
    <name type="scientific">Magallana gigas</name>
    <name type="common">Pacific oyster</name>
    <name type="synonym">Crassostrea gigas</name>
    <dbReference type="NCBI Taxonomy" id="29159"/>
    <lineage>
        <taxon>Eukaryota</taxon>
        <taxon>Metazoa</taxon>
        <taxon>Spiralia</taxon>
        <taxon>Lophotrochozoa</taxon>
        <taxon>Mollusca</taxon>
        <taxon>Bivalvia</taxon>
        <taxon>Autobranchia</taxon>
        <taxon>Pteriomorphia</taxon>
        <taxon>Ostreida</taxon>
        <taxon>Ostreoidea</taxon>
        <taxon>Ostreidae</taxon>
        <taxon>Magallana</taxon>
    </lineage>
</organism>
<dbReference type="InterPro" id="IPR018979">
    <property type="entry name" value="FERM_N"/>
</dbReference>
<feature type="compositionally biased region" description="Polar residues" evidence="1">
    <location>
        <begin position="390"/>
        <end position="405"/>
    </location>
</feature>
<dbReference type="GO" id="GO:0005085">
    <property type="term" value="F:guanyl-nucleotide exchange factor activity"/>
    <property type="evidence" value="ECO:0007669"/>
    <property type="project" value="TreeGrafter"/>
</dbReference>
<feature type="compositionally biased region" description="Basic residues" evidence="1">
    <location>
        <begin position="717"/>
        <end position="727"/>
    </location>
</feature>
<evidence type="ECO:0000256" key="1">
    <source>
        <dbReference type="SAM" id="MobiDB-lite"/>
    </source>
</evidence>
<feature type="region of interest" description="Disordered" evidence="1">
    <location>
        <begin position="710"/>
        <end position="797"/>
    </location>
</feature>
<feature type="compositionally biased region" description="Low complexity" evidence="1">
    <location>
        <begin position="1310"/>
        <end position="1322"/>
    </location>
</feature>
<feature type="domain" description="FERM" evidence="2">
    <location>
        <begin position="26"/>
        <end position="319"/>
    </location>
</feature>
<feature type="compositionally biased region" description="Low complexity" evidence="1">
    <location>
        <begin position="1241"/>
        <end position="1251"/>
    </location>
</feature>
<feature type="compositionally biased region" description="Polar residues" evidence="1">
    <location>
        <begin position="741"/>
        <end position="754"/>
    </location>
</feature>
<evidence type="ECO:0000313" key="4">
    <source>
        <dbReference type="Proteomes" id="UP000005408"/>
    </source>
</evidence>
<dbReference type="PRINTS" id="PR00935">
    <property type="entry name" value="BAND41"/>
</dbReference>
<feature type="region of interest" description="Disordered" evidence="1">
    <location>
        <begin position="1005"/>
        <end position="1038"/>
    </location>
</feature>
<dbReference type="PANTHER" id="PTHR45858">
    <property type="entry name" value="FERM DOMAIN CONTAINING PROTEIN"/>
    <property type="match status" value="1"/>
</dbReference>
<dbReference type="InterPro" id="IPR018980">
    <property type="entry name" value="FERM_PH-like_C"/>
</dbReference>
<dbReference type="SMART" id="SM01196">
    <property type="entry name" value="FERM_C"/>
    <property type="match status" value="1"/>
</dbReference>
<dbReference type="PROSITE" id="PS50057">
    <property type="entry name" value="FERM_3"/>
    <property type="match status" value="1"/>
</dbReference>
<dbReference type="InterPro" id="IPR019748">
    <property type="entry name" value="FERM_central"/>
</dbReference>
<evidence type="ECO:0000259" key="2">
    <source>
        <dbReference type="PROSITE" id="PS50057"/>
    </source>
</evidence>
<feature type="compositionally biased region" description="Low complexity" evidence="1">
    <location>
        <begin position="565"/>
        <end position="574"/>
    </location>
</feature>
<dbReference type="PROSITE" id="PS00660">
    <property type="entry name" value="FERM_1"/>
    <property type="match status" value="1"/>
</dbReference>
<feature type="compositionally biased region" description="Polar residues" evidence="1">
    <location>
        <begin position="536"/>
        <end position="547"/>
    </location>
</feature>
<dbReference type="FunFam" id="2.30.29.30:FF:000002">
    <property type="entry name" value="Band 4.1-like protein 5 isoform 1"/>
    <property type="match status" value="1"/>
</dbReference>
<feature type="compositionally biased region" description="Basic and acidic residues" evidence="1">
    <location>
        <begin position="1159"/>
        <end position="1175"/>
    </location>
</feature>
<dbReference type="InterPro" id="IPR035963">
    <property type="entry name" value="FERM_2"/>
</dbReference>
<feature type="compositionally biased region" description="Polar residues" evidence="1">
    <location>
        <begin position="771"/>
        <end position="795"/>
    </location>
</feature>
<feature type="region of interest" description="Disordered" evidence="1">
    <location>
        <begin position="892"/>
        <end position="932"/>
    </location>
</feature>
<dbReference type="CDD" id="cd13193">
    <property type="entry name" value="FERM_C_FARP1-like"/>
    <property type="match status" value="1"/>
</dbReference>
<dbReference type="SUPFAM" id="SSF54236">
    <property type="entry name" value="Ubiquitin-like"/>
    <property type="match status" value="1"/>
</dbReference>
<evidence type="ECO:0000313" key="3">
    <source>
        <dbReference type="EnsemblMetazoa" id="G13848.1:cds"/>
    </source>
</evidence>
<dbReference type="SMART" id="SM01195">
    <property type="entry name" value="FA"/>
    <property type="match status" value="1"/>
</dbReference>
<feature type="region of interest" description="Disordered" evidence="1">
    <location>
        <begin position="560"/>
        <end position="582"/>
    </location>
</feature>
<protein>
    <recommendedName>
        <fullName evidence="2">FERM domain-containing protein</fullName>
    </recommendedName>
</protein>
<feature type="compositionally biased region" description="Low complexity" evidence="1">
    <location>
        <begin position="363"/>
        <end position="378"/>
    </location>
</feature>
<feature type="compositionally biased region" description="Low complexity" evidence="1">
    <location>
        <begin position="424"/>
        <end position="436"/>
    </location>
</feature>
<dbReference type="FunFam" id="1.20.80.10:FF:000005">
    <property type="entry name" value="FERM, RhoGEF and pleckstrin domain-containing protein 1"/>
    <property type="match status" value="1"/>
</dbReference>
<dbReference type="SUPFAM" id="SSF50729">
    <property type="entry name" value="PH domain-like"/>
    <property type="match status" value="1"/>
</dbReference>
<dbReference type="InterPro" id="IPR000299">
    <property type="entry name" value="FERM_domain"/>
</dbReference>
<dbReference type="Pfam" id="PF08736">
    <property type="entry name" value="FA"/>
    <property type="match status" value="1"/>
</dbReference>
<feature type="compositionally biased region" description="Basic and acidic residues" evidence="1">
    <location>
        <begin position="437"/>
        <end position="446"/>
    </location>
</feature>
<dbReference type="SMART" id="SM00295">
    <property type="entry name" value="B41"/>
    <property type="match status" value="1"/>
</dbReference>
<dbReference type="CDD" id="cd14473">
    <property type="entry name" value="FERM_B-lobe"/>
    <property type="match status" value="1"/>
</dbReference>
<dbReference type="InterPro" id="IPR014847">
    <property type="entry name" value="FA"/>
</dbReference>
<sequence>MGYRLAFSVPLERSPLHLWTVVIRLAWMQLQSLTERSRVCISTQLCGRPVKAPGLSLWEAAVYHLQLVECDYFGLQYEDSHGLKCWLDHDKPILKQLPSPDSPLEFLVKFYTPDPGMLDEFSRYLYGLQIKKDLAIGSMVCSENTAALIASYIAQAEIGDFIIEEYHDHSYLSMLGPFVPNQTEEMLKKVAEYHKQHIGESPAEAEAGLLDTARKVETYGMKLCPARDHEGVILSLAVAHLGILVFQQYTRINTFSWAKIRKLSFKRKRFLIKLHPETYVSGQKGYYKDTVEFFFDSRDCCKNFWKKCLEHHAFFRCHRIKPVPRNKTRLVSHGSSFRYSGRTQKQLMSYVRENPVVTPQFQRSVSGRISSSRSTSVTPKITAKAVIHTTPDTTNSMGSRGSHTAGSDRVVSPTRSDHNDSHSLDSSLSGSRSLHSPRLDGGHREGTPGVDDYQENEDEAVRGARLLVTNAECLGTNSHVSSANQNVHDNGNLASVDADISGGGGGVNGGGSDVVCTNGGAVTVNNSDKSVGGKSGDTSPSHDNTGVVTHLKDSRRVMFAEDTKSSSSSSSSSSDFPTEQKQITSQAGKFMITLKEEIPAGTCITVSMEMSPVKEVPDSMEESENSVNGDRTDHCVVRANSEVQESADLYEPSAASGCVETGSMMETSPHGASPEAEKSEISSPDDLIEDIPYYLERRLYDNGVADKQEVKSPPFVRRGRSSTKRRPTNMQIEHVKVYEGGSQSRNESPASGRSLSRDKETSKSMSPVGRSVTSRSPSTGHRYTSKSSLERSPSCNRKVEIVNVHKLPPRDSYSSVDDTTSPTIEKDVIRHIQSRGILGKSLSFRGEREVRTRTPNLNKSSSFHGEKDLKTKIPNGGATFIDELHRKVSEIGDQKADKSKLETNPCESEKMKTEKGEGLSSVGNNNGGQVPDPGTVESVGDLCGESSVGLKLTDSVSLCGSDRVSQGMDLPSQAAAYLILNKDPPARKPKLKNITFSTFKPMDDTAAPGCRPSSVVDSETDAKSDYGSLPSAKHADSKKPLQIPVQPEAMLFNPTNTKVVPAEVEGKKMDRFYGPLRPRKVSFHRERGYKYSFESVNDPPAFALAEPIEDICLIDTTDRGPSKSPSTDVLDILEGLEDAELVESDTSESCTSSLDSDGPSDHSSSDEESHKHDEFLIFAKSLADSGKETTKDSGVGVDEGPVRSLSQDDPASDGKRGTKKPSQEKADEREPPNRRTLVRQSPTDSSLSSIESDSDPDLSCKRHSLDPLDDLENPSIAEVNTSFSDSSSDGEREEGQKTGGGFVIPTLTFSLPSSPDASSGSPKENQDNEFGSTFC</sequence>